<feature type="transmembrane region" description="Helical" evidence="6">
    <location>
        <begin position="270"/>
        <end position="301"/>
    </location>
</feature>
<dbReference type="GO" id="GO:0016020">
    <property type="term" value="C:membrane"/>
    <property type="evidence" value="ECO:0007669"/>
    <property type="project" value="UniProtKB-SubCell"/>
</dbReference>
<evidence type="ECO:0000259" key="7">
    <source>
        <dbReference type="PROSITE" id="PS50262"/>
    </source>
</evidence>
<evidence type="ECO:0000256" key="1">
    <source>
        <dbReference type="ARBA" id="ARBA00004370"/>
    </source>
</evidence>
<feature type="transmembrane region" description="Helical" evidence="6">
    <location>
        <begin position="83"/>
        <end position="102"/>
    </location>
</feature>
<dbReference type="PRINTS" id="PR00237">
    <property type="entry name" value="GPCRRHODOPSN"/>
</dbReference>
<keyword evidence="4 6" id="KW-0472">Membrane</keyword>
<evidence type="ECO:0000256" key="3">
    <source>
        <dbReference type="ARBA" id="ARBA00022989"/>
    </source>
</evidence>
<proteinExistence type="predicted"/>
<dbReference type="PROSITE" id="PS50262">
    <property type="entry name" value="G_PROTEIN_RECEP_F1_2"/>
    <property type="match status" value="1"/>
</dbReference>
<keyword evidence="9" id="KW-1185">Reference proteome</keyword>
<sequence>MESLENTQKLSGYQGNSNVTSSHTSSPLATAAGLLSDHATQIFFIVNYVVLSTVISLVGIVANSLNICVLVRQGFSNSMNISFMGMAVSDMASLVTLLWLNVCLCPFLDGVFNEIHYLFGAWLHGCAARITGWITVYITIERYLSIARPLRVKQMVTPRRTALTVAGIYAVNLFTLVPEVLTVYLDWNMFSGPTLHAMHNLGSSVGSLTVEGLVFAVHAALTMLAFVALAIFTIVLVIKLKENATWRKKVTSDRNQTESISARDRKVVKLIITVATLLIVCYVPTVTLSIVSCSVPAFSLIGKESNIFYVAWSFAFITHSINSSVIVVLYVKMSSRYRQTFSIMF</sequence>
<dbReference type="InterPro" id="IPR019427">
    <property type="entry name" value="7TM_GPCR_serpentine_rcpt_Srw"/>
</dbReference>
<comment type="caution">
    <text evidence="8">The sequence shown here is derived from an EMBL/GenBank/DDBJ whole genome shotgun (WGS) entry which is preliminary data.</text>
</comment>
<dbReference type="EMBL" id="CAXITT010000544">
    <property type="protein sequence ID" value="CAL1543379.1"/>
    <property type="molecule type" value="Genomic_DNA"/>
</dbReference>
<dbReference type="GO" id="GO:0008528">
    <property type="term" value="F:G protein-coupled peptide receptor activity"/>
    <property type="evidence" value="ECO:0007669"/>
    <property type="project" value="InterPro"/>
</dbReference>
<comment type="subcellular location">
    <subcellularLocation>
        <location evidence="1">Membrane</location>
    </subcellularLocation>
</comment>
<dbReference type="InterPro" id="IPR052954">
    <property type="entry name" value="GPCR-Ligand_Int"/>
</dbReference>
<keyword evidence="2 6" id="KW-0812">Transmembrane</keyword>
<dbReference type="PANTHER" id="PTHR46641">
    <property type="entry name" value="FMRFAMIDE RECEPTOR-RELATED"/>
    <property type="match status" value="1"/>
</dbReference>
<dbReference type="PANTHER" id="PTHR46641:SF2">
    <property type="entry name" value="FMRFAMIDE RECEPTOR"/>
    <property type="match status" value="1"/>
</dbReference>
<reference evidence="8 9" key="1">
    <citation type="submission" date="2024-04" db="EMBL/GenBank/DDBJ databases">
        <authorList>
            <consortium name="Genoscope - CEA"/>
            <person name="William W."/>
        </authorList>
    </citation>
    <scope>NUCLEOTIDE SEQUENCE [LARGE SCALE GENOMIC DNA]</scope>
</reference>
<accession>A0AAV2IAQ1</accession>
<feature type="transmembrane region" description="Helical" evidence="6">
    <location>
        <begin position="307"/>
        <end position="331"/>
    </location>
</feature>
<feature type="transmembrane region" description="Helical" evidence="6">
    <location>
        <begin position="213"/>
        <end position="238"/>
    </location>
</feature>
<gene>
    <name evidence="8" type="ORF">GSLYS_00016913001</name>
</gene>
<dbReference type="SUPFAM" id="SSF81321">
    <property type="entry name" value="Family A G protein-coupled receptor-like"/>
    <property type="match status" value="1"/>
</dbReference>
<evidence type="ECO:0000313" key="9">
    <source>
        <dbReference type="Proteomes" id="UP001497497"/>
    </source>
</evidence>
<dbReference type="AlphaFoldDB" id="A0AAV2IAQ1"/>
<evidence type="ECO:0000256" key="6">
    <source>
        <dbReference type="SAM" id="Phobius"/>
    </source>
</evidence>
<name>A0AAV2IAQ1_LYMST</name>
<keyword evidence="3 6" id="KW-1133">Transmembrane helix</keyword>
<feature type="region of interest" description="Disordered" evidence="5">
    <location>
        <begin position="1"/>
        <end position="20"/>
    </location>
</feature>
<evidence type="ECO:0000256" key="2">
    <source>
        <dbReference type="ARBA" id="ARBA00022692"/>
    </source>
</evidence>
<dbReference type="InterPro" id="IPR017452">
    <property type="entry name" value="GPCR_Rhodpsn_7TM"/>
</dbReference>
<evidence type="ECO:0000256" key="4">
    <source>
        <dbReference type="ARBA" id="ARBA00023136"/>
    </source>
</evidence>
<feature type="transmembrane region" description="Helical" evidence="6">
    <location>
        <begin position="42"/>
        <end position="71"/>
    </location>
</feature>
<dbReference type="InterPro" id="IPR000276">
    <property type="entry name" value="GPCR_Rhodpsn"/>
</dbReference>
<dbReference type="Proteomes" id="UP001497497">
    <property type="component" value="Unassembled WGS sequence"/>
</dbReference>
<dbReference type="Pfam" id="PF10324">
    <property type="entry name" value="7TM_GPCR_Srw"/>
    <property type="match status" value="1"/>
</dbReference>
<feature type="transmembrane region" description="Helical" evidence="6">
    <location>
        <begin position="161"/>
        <end position="185"/>
    </location>
</feature>
<feature type="domain" description="G-protein coupled receptors family 1 profile" evidence="7">
    <location>
        <begin position="62"/>
        <end position="330"/>
    </location>
</feature>
<dbReference type="Gene3D" id="1.20.1070.10">
    <property type="entry name" value="Rhodopsin 7-helix transmembrane proteins"/>
    <property type="match status" value="1"/>
</dbReference>
<evidence type="ECO:0000256" key="5">
    <source>
        <dbReference type="SAM" id="MobiDB-lite"/>
    </source>
</evidence>
<evidence type="ECO:0000313" key="8">
    <source>
        <dbReference type="EMBL" id="CAL1543379.1"/>
    </source>
</evidence>
<feature type="transmembrane region" description="Helical" evidence="6">
    <location>
        <begin position="122"/>
        <end position="140"/>
    </location>
</feature>
<feature type="non-terminal residue" evidence="8">
    <location>
        <position position="345"/>
    </location>
</feature>
<organism evidence="8 9">
    <name type="scientific">Lymnaea stagnalis</name>
    <name type="common">Great pond snail</name>
    <name type="synonym">Helix stagnalis</name>
    <dbReference type="NCBI Taxonomy" id="6523"/>
    <lineage>
        <taxon>Eukaryota</taxon>
        <taxon>Metazoa</taxon>
        <taxon>Spiralia</taxon>
        <taxon>Lophotrochozoa</taxon>
        <taxon>Mollusca</taxon>
        <taxon>Gastropoda</taxon>
        <taxon>Heterobranchia</taxon>
        <taxon>Euthyneura</taxon>
        <taxon>Panpulmonata</taxon>
        <taxon>Hygrophila</taxon>
        <taxon>Lymnaeoidea</taxon>
        <taxon>Lymnaeidae</taxon>
        <taxon>Lymnaea</taxon>
    </lineage>
</organism>
<protein>
    <recommendedName>
        <fullName evidence="7">G-protein coupled receptors family 1 profile domain-containing protein</fullName>
    </recommendedName>
</protein>